<sequence length="149" mass="16772">MDSLGQIARNVFKRRITRKNYVFSLAIFATGLTLLSFLSPYLDKNLFRAYAHSDIAAFFSVFVYLLCIMLWSLFWIGLTLWFVARTAYRLNDVGTPGWPLALALYALSVVNNYHPGPVERWLIVISLIGVLCALVLPSARRAGKPEQAG</sequence>
<dbReference type="Pfam" id="PF05656">
    <property type="entry name" value="DUF805"/>
    <property type="match status" value="1"/>
</dbReference>
<reference evidence="2 5" key="2">
    <citation type="submission" date="2020-12" db="EMBL/GenBank/DDBJ databases">
        <title>FDA dAtabase for Regulatory Grade micrObial Sequences (FDA-ARGOS): Supporting development and validation of Infectious Disease Dx tests.</title>
        <authorList>
            <person name="Sproer C."/>
            <person name="Gronow S."/>
            <person name="Severitt S."/>
            <person name="Schroder I."/>
            <person name="Tallon L."/>
            <person name="Sadzewicz L."/>
            <person name="Zhao X."/>
            <person name="Boylan J."/>
            <person name="Ott S."/>
            <person name="Bowen H."/>
            <person name="Vavikolanu K."/>
            <person name="Mehta A."/>
            <person name="Aluvathingal J."/>
            <person name="Nadendla S."/>
            <person name="Lowell S."/>
            <person name="Myers T."/>
            <person name="Yan Y."/>
            <person name="Sichtig H."/>
        </authorList>
    </citation>
    <scope>NUCLEOTIDE SEQUENCE [LARGE SCALE GENOMIC DNA]</scope>
    <source>
        <strain evidence="2 5">FDAARGOS_907</strain>
    </source>
</reference>
<feature type="transmembrane region" description="Helical" evidence="1">
    <location>
        <begin position="96"/>
        <end position="114"/>
    </location>
</feature>
<dbReference type="Proteomes" id="UP000594967">
    <property type="component" value="Chromosome"/>
</dbReference>
<evidence type="ECO:0000313" key="5">
    <source>
        <dbReference type="Proteomes" id="UP000594967"/>
    </source>
</evidence>
<evidence type="ECO:0000313" key="2">
    <source>
        <dbReference type="EMBL" id="QPS19796.1"/>
    </source>
</evidence>
<keyword evidence="5" id="KW-1185">Reference proteome</keyword>
<organism evidence="3 4">
    <name type="scientific">Serratia plymuthica</name>
    <dbReference type="NCBI Taxonomy" id="82996"/>
    <lineage>
        <taxon>Bacteria</taxon>
        <taxon>Pseudomonadati</taxon>
        <taxon>Pseudomonadota</taxon>
        <taxon>Gammaproteobacteria</taxon>
        <taxon>Enterobacterales</taxon>
        <taxon>Yersiniaceae</taxon>
        <taxon>Serratia</taxon>
    </lineage>
</organism>
<keyword evidence="1" id="KW-0812">Transmembrane</keyword>
<evidence type="ECO:0000313" key="4">
    <source>
        <dbReference type="Proteomes" id="UP000248897"/>
    </source>
</evidence>
<feature type="transmembrane region" description="Helical" evidence="1">
    <location>
        <begin position="21"/>
        <end position="42"/>
    </location>
</feature>
<dbReference type="InterPro" id="IPR008523">
    <property type="entry name" value="DUF805"/>
</dbReference>
<dbReference type="RefSeq" id="WP_062792047.1">
    <property type="nucleotide sequence ID" value="NZ_CAMITG010000004.1"/>
</dbReference>
<proteinExistence type="predicted"/>
<protein>
    <submittedName>
        <fullName evidence="2">DUF805 domain-containing protein</fullName>
    </submittedName>
    <submittedName>
        <fullName evidence="3">Predicted membrane protein</fullName>
    </submittedName>
</protein>
<keyword evidence="1" id="KW-1133">Transmembrane helix</keyword>
<name>A0A2X4XVD4_SERPL</name>
<dbReference type="EMBL" id="CP065673">
    <property type="protein sequence ID" value="QPS19796.1"/>
    <property type="molecule type" value="Genomic_DNA"/>
</dbReference>
<dbReference type="STRING" id="82996.ADP72_18275"/>
<gene>
    <name evidence="2" type="ORF">I6G64_19785</name>
    <name evidence="3" type="ORF">NCTC12961_04218</name>
</gene>
<keyword evidence="1" id="KW-0472">Membrane</keyword>
<feature type="transmembrane region" description="Helical" evidence="1">
    <location>
        <begin position="120"/>
        <end position="139"/>
    </location>
</feature>
<dbReference type="EMBL" id="LS483469">
    <property type="protein sequence ID" value="SQI44035.1"/>
    <property type="molecule type" value="Genomic_DNA"/>
</dbReference>
<dbReference type="GO" id="GO:0016020">
    <property type="term" value="C:membrane"/>
    <property type="evidence" value="ECO:0007669"/>
    <property type="project" value="InterPro"/>
</dbReference>
<reference evidence="3 4" key="1">
    <citation type="submission" date="2018-06" db="EMBL/GenBank/DDBJ databases">
        <authorList>
            <consortium name="Pathogen Informatics"/>
            <person name="Doyle S."/>
        </authorList>
    </citation>
    <scope>NUCLEOTIDE SEQUENCE [LARGE SCALE GENOMIC DNA]</scope>
    <source>
        <strain evidence="3 4">NCTC12961</strain>
    </source>
</reference>
<feature type="transmembrane region" description="Helical" evidence="1">
    <location>
        <begin position="62"/>
        <end position="84"/>
    </location>
</feature>
<evidence type="ECO:0000256" key="1">
    <source>
        <dbReference type="SAM" id="Phobius"/>
    </source>
</evidence>
<dbReference type="Proteomes" id="UP000248897">
    <property type="component" value="Chromosome 1"/>
</dbReference>
<dbReference type="AlphaFoldDB" id="A0A2X4XVD4"/>
<accession>A0A2X4XVD4</accession>
<evidence type="ECO:0000313" key="3">
    <source>
        <dbReference type="EMBL" id="SQI44035.1"/>
    </source>
</evidence>